<dbReference type="Gene3D" id="3.30.429.10">
    <property type="entry name" value="Macrophage Migration Inhibitory Factor"/>
    <property type="match status" value="1"/>
</dbReference>
<reference evidence="3" key="2">
    <citation type="journal article" date="2021" name="PeerJ">
        <title>Extensive microbial diversity within the chicken gut microbiome revealed by metagenomics and culture.</title>
        <authorList>
            <person name="Gilroy R."/>
            <person name="Ravi A."/>
            <person name="Getino M."/>
            <person name="Pursley I."/>
            <person name="Horton D.L."/>
            <person name="Alikhan N.F."/>
            <person name="Baker D."/>
            <person name="Gharbi K."/>
            <person name="Hall N."/>
            <person name="Watson M."/>
            <person name="Adriaenssens E.M."/>
            <person name="Foster-Nyarko E."/>
            <person name="Jarju S."/>
            <person name="Secka A."/>
            <person name="Antonio M."/>
            <person name="Oren A."/>
            <person name="Chaudhuri R.R."/>
            <person name="La Ragione R."/>
            <person name="Hildebrand F."/>
            <person name="Pallen M.J."/>
        </authorList>
    </citation>
    <scope>NUCLEOTIDE SEQUENCE</scope>
    <source>
        <strain evidence="3">ChiHcec3-6078</strain>
    </source>
</reference>
<dbReference type="GO" id="GO:0016853">
    <property type="term" value="F:isomerase activity"/>
    <property type="evidence" value="ECO:0007669"/>
    <property type="project" value="UniProtKB-KW"/>
</dbReference>
<dbReference type="EMBL" id="DVMP01000117">
    <property type="protein sequence ID" value="HIU26059.1"/>
    <property type="molecule type" value="Genomic_DNA"/>
</dbReference>
<name>A0A9D1I0S7_9FIRM</name>
<evidence type="ECO:0000313" key="3">
    <source>
        <dbReference type="EMBL" id="HIU26059.1"/>
    </source>
</evidence>
<proteinExistence type="predicted"/>
<accession>A0A9D1I0S7</accession>
<evidence type="ECO:0000313" key="4">
    <source>
        <dbReference type="Proteomes" id="UP000824090"/>
    </source>
</evidence>
<keyword evidence="1" id="KW-0413">Isomerase</keyword>
<protein>
    <submittedName>
        <fullName evidence="3">Tautomerase family protein</fullName>
    </submittedName>
</protein>
<dbReference type="AlphaFoldDB" id="A0A9D1I0S7"/>
<dbReference type="SUPFAM" id="SSF55331">
    <property type="entry name" value="Tautomerase/MIF"/>
    <property type="match status" value="1"/>
</dbReference>
<gene>
    <name evidence="3" type="ORF">IAC50_06175</name>
</gene>
<evidence type="ECO:0000256" key="1">
    <source>
        <dbReference type="ARBA" id="ARBA00023235"/>
    </source>
</evidence>
<dbReference type="Proteomes" id="UP000824090">
    <property type="component" value="Unassembled WGS sequence"/>
</dbReference>
<feature type="domain" description="4-oxalocrotonate tautomerase-like" evidence="2">
    <location>
        <begin position="2"/>
        <end position="51"/>
    </location>
</feature>
<dbReference type="InterPro" id="IPR004370">
    <property type="entry name" value="4-OT-like_dom"/>
</dbReference>
<sequence>MPHIDITMYPGRDDETKKKLALNVQKFIVDELKVDKSAVTVSIEDVPKEKWDEHMESMTDKIRFI</sequence>
<dbReference type="InterPro" id="IPR014347">
    <property type="entry name" value="Tautomerase/MIF_sf"/>
</dbReference>
<comment type="caution">
    <text evidence="3">The sequence shown here is derived from an EMBL/GenBank/DDBJ whole genome shotgun (WGS) entry which is preliminary data.</text>
</comment>
<evidence type="ECO:0000259" key="2">
    <source>
        <dbReference type="Pfam" id="PF01361"/>
    </source>
</evidence>
<reference evidence="3" key="1">
    <citation type="submission" date="2020-10" db="EMBL/GenBank/DDBJ databases">
        <authorList>
            <person name="Gilroy R."/>
        </authorList>
    </citation>
    <scope>NUCLEOTIDE SEQUENCE</scope>
    <source>
        <strain evidence="3">ChiHcec3-6078</strain>
    </source>
</reference>
<organism evidence="3 4">
    <name type="scientific">Candidatus Allocopromorpha excrementigallinarum</name>
    <dbReference type="NCBI Taxonomy" id="2840742"/>
    <lineage>
        <taxon>Bacteria</taxon>
        <taxon>Bacillati</taxon>
        <taxon>Bacillota</taxon>
        <taxon>Clostridia</taxon>
        <taxon>Eubacteriales</taxon>
        <taxon>Eubacteriaceae</taxon>
        <taxon>Eubacteriaceae incertae sedis</taxon>
        <taxon>Candidatus Allocopromorpha</taxon>
    </lineage>
</organism>
<dbReference type="Pfam" id="PF01361">
    <property type="entry name" value="Tautomerase"/>
    <property type="match status" value="1"/>
</dbReference>